<proteinExistence type="predicted"/>
<gene>
    <name evidence="1" type="ORF">NLJ89_g8746</name>
</gene>
<dbReference type="PANTHER" id="PTHR33096:SF1">
    <property type="entry name" value="CXC1-LIKE CYSTEINE CLUSTER ASSOCIATED WITH KDZ TRANSPOSASES DOMAIN-CONTAINING PROTEIN"/>
    <property type="match status" value="1"/>
</dbReference>
<accession>A0A9W8JX01</accession>
<dbReference type="AlphaFoldDB" id="A0A9W8JX01"/>
<dbReference type="Pfam" id="PF18758">
    <property type="entry name" value="KDZ"/>
    <property type="match status" value="1"/>
</dbReference>
<organism evidence="1 2">
    <name type="scientific">Agrocybe chaxingu</name>
    <dbReference type="NCBI Taxonomy" id="84603"/>
    <lineage>
        <taxon>Eukaryota</taxon>
        <taxon>Fungi</taxon>
        <taxon>Dikarya</taxon>
        <taxon>Basidiomycota</taxon>
        <taxon>Agaricomycotina</taxon>
        <taxon>Agaricomycetes</taxon>
        <taxon>Agaricomycetidae</taxon>
        <taxon>Agaricales</taxon>
        <taxon>Agaricineae</taxon>
        <taxon>Strophariaceae</taxon>
        <taxon>Agrocybe</taxon>
    </lineage>
</organism>
<protein>
    <recommendedName>
        <fullName evidence="3">CxC2-like cysteine cluster KDZ transposase-associated domain-containing protein</fullName>
    </recommendedName>
</protein>
<sequence length="852" mass="95948">MNVTIGSSGRYNKGRKSALRAGIIGRPFPLPPPPTKYVLVPTKPKTSSSSRNVGRLLMSGSASSSASQYERLTQRHIQDLHRKENEEARHRLNQMTTEEVVALQAFRTSLNTDDNDDDAPAPEHTINLDDILAGNSIADVSHAGGEFAQLLAIEDDIFGTRKRKDPRTRRDRAQRRVDAFAVQLPALIDAYMQWQLALGDRCYESDYSTPDLSTAQRAYDIAVVDVFSSTKQKITELSSDMYVASAIIRHGLIPCAPYNPHTAYSIRLLELYRRSHNHCPHLSIYAFSKTLCDLHGVSFKTHMSRRFSIAYDLYLELHRGVDSHLNASLGRDTPDYRLRHVCPCCTYALVGEPKLQFNMLYAMDGNDSLKRIIRREAPPEGHESGGLVMPSSEAADSREVGKGWYLTREEVDKWSKETLAALFADFTEDDDNPCAERWKNMSQELAAKMWAIFDESGLFIAACRHGFVLVMADMVRSGELSKYPLAVVAKLLETFGVDLGGGYDIGCRFKTTLANSPLGAKARALNHRCLVGAFHGHAHNRLCQSTHLATYVEGLGTEDLETCERIFSKSNALAPAVRYMSRFHRRQAIAEFFDYMGKYETFQNLGTFLLNNYKQALSVLGTRDVVLATLKQIGADPDTVHEWLVEEREYLLSLKKEPLGETLEMEYLTLLLKLQASTTILASSRAQWSISTPSNITSRQHPNSVSHTTALETAHRHAIETYDKDLLAVQSMEMKLAIRKRWVAEDSEWKEAANKLSMRRYQRCLDTLEGLVVARMFELTKMNMSQTGYNLRKHIATSLKARSTALRSALARYNAAACELVPPRQTLTWEQIVDYAFLSDFDLLRDTRSPSC</sequence>
<comment type="caution">
    <text evidence="1">The sequence shown here is derived from an EMBL/GenBank/DDBJ whole genome shotgun (WGS) entry which is preliminary data.</text>
</comment>
<dbReference type="Proteomes" id="UP001148786">
    <property type="component" value="Unassembled WGS sequence"/>
</dbReference>
<evidence type="ECO:0008006" key="3">
    <source>
        <dbReference type="Google" id="ProtNLM"/>
    </source>
</evidence>
<evidence type="ECO:0000313" key="2">
    <source>
        <dbReference type="Proteomes" id="UP001148786"/>
    </source>
</evidence>
<keyword evidence="2" id="KW-1185">Reference proteome</keyword>
<dbReference type="PANTHER" id="PTHR33096">
    <property type="entry name" value="CXC2 DOMAIN-CONTAINING PROTEIN"/>
    <property type="match status" value="1"/>
</dbReference>
<dbReference type="EMBL" id="JANKHO010001237">
    <property type="protein sequence ID" value="KAJ3502742.1"/>
    <property type="molecule type" value="Genomic_DNA"/>
</dbReference>
<dbReference type="InterPro" id="IPR040521">
    <property type="entry name" value="KDZ"/>
</dbReference>
<name>A0A9W8JX01_9AGAR</name>
<dbReference type="OrthoDB" id="3035502at2759"/>
<evidence type="ECO:0000313" key="1">
    <source>
        <dbReference type="EMBL" id="KAJ3502742.1"/>
    </source>
</evidence>
<reference evidence="1" key="1">
    <citation type="submission" date="2022-07" db="EMBL/GenBank/DDBJ databases">
        <title>Genome Sequence of Agrocybe chaxingu.</title>
        <authorList>
            <person name="Buettner E."/>
        </authorList>
    </citation>
    <scope>NUCLEOTIDE SEQUENCE</scope>
    <source>
        <strain evidence="1">MP-N11</strain>
    </source>
</reference>